<comment type="caution">
    <text evidence="1">The sequence shown here is derived from an EMBL/GenBank/DDBJ whole genome shotgun (WGS) entry which is preliminary data.</text>
</comment>
<gene>
    <name evidence="1" type="ORF">E1301_Tti001620</name>
</gene>
<evidence type="ECO:0000313" key="1">
    <source>
        <dbReference type="EMBL" id="KAA0717786.1"/>
    </source>
</evidence>
<dbReference type="EMBL" id="SOYY01000008">
    <property type="protein sequence ID" value="KAA0717786.1"/>
    <property type="molecule type" value="Genomic_DNA"/>
</dbReference>
<name>A0A5A9PAC5_9TELE</name>
<keyword evidence="2" id="KW-1185">Reference proteome</keyword>
<reference evidence="1 2" key="1">
    <citation type="journal article" date="2019" name="Mol. Ecol. Resour.">
        <title>Chromosome-level genome assembly of Triplophysa tibetana, a fish adapted to the harsh high-altitude environment of the Tibetan Plateau.</title>
        <authorList>
            <person name="Yang X."/>
            <person name="Liu H."/>
            <person name="Ma Z."/>
            <person name="Zou Y."/>
            <person name="Zou M."/>
            <person name="Mao Y."/>
            <person name="Li X."/>
            <person name="Wang H."/>
            <person name="Chen T."/>
            <person name="Wang W."/>
            <person name="Yang R."/>
        </authorList>
    </citation>
    <scope>NUCLEOTIDE SEQUENCE [LARGE SCALE GENOMIC DNA]</scope>
    <source>
        <strain evidence="1">TTIB1903HZAU</strain>
        <tissue evidence="1">Muscle</tissue>
    </source>
</reference>
<accession>A0A5A9PAC5</accession>
<organism evidence="1 2">
    <name type="scientific">Triplophysa tibetana</name>
    <dbReference type="NCBI Taxonomy" id="1572043"/>
    <lineage>
        <taxon>Eukaryota</taxon>
        <taxon>Metazoa</taxon>
        <taxon>Chordata</taxon>
        <taxon>Craniata</taxon>
        <taxon>Vertebrata</taxon>
        <taxon>Euteleostomi</taxon>
        <taxon>Actinopterygii</taxon>
        <taxon>Neopterygii</taxon>
        <taxon>Teleostei</taxon>
        <taxon>Ostariophysi</taxon>
        <taxon>Cypriniformes</taxon>
        <taxon>Nemacheilidae</taxon>
        <taxon>Triplophysa</taxon>
    </lineage>
</organism>
<evidence type="ECO:0000313" key="2">
    <source>
        <dbReference type="Proteomes" id="UP000324632"/>
    </source>
</evidence>
<dbReference type="AlphaFoldDB" id="A0A5A9PAC5"/>
<sequence length="130" mass="14056">MTAFQTCSCEKARAVIRSDPSLSSQTENAILAFGNDTVLKSATNQAPGSNTNTFNQILVSTEVTTTTIGAALETEQSILRPQIPTQMNEKDRLWGDSTLPSPDLYDNSPAAARLAMLAWLLPFLLLALQL</sequence>
<dbReference type="Proteomes" id="UP000324632">
    <property type="component" value="Chromosome 8"/>
</dbReference>
<proteinExistence type="predicted"/>
<protein>
    <submittedName>
        <fullName evidence="1">Uncharacterized protein</fullName>
    </submittedName>
</protein>